<sequence length="462" mass="51316">MSDSSDQNFVHVALLPSAGMGHLTPFIRLAALLTAHNVQVTFITPIPTVSLAESQSLSHLFTTFPQITQKHLHLLPLDEPSANSEDPFYYHFELIRRSSHLLSPLLSSLSPPLSAMITDMSFASTVIPITDSLGLPNYIFFTSSAKMLTLYVSFHTMLGPNRVIKDGLKVSGLEPIPKAWIPPPLLEEDNNLLKTFFTENGKKMTESDGILVNTYESIEHEALAALNEGRVLIGLPSAIAIGPLPPCKFETSQQLAWLDNQPTGSVFYISFGSRTAMSREQIRELGEGLVRSGCRFLWVVKDKKVDMEDDEKLIEVLGQGLLERVKEKGLAVKKWLNQEEVLSHPAIGGFLSHCGWNSLSEALWNGVRILAWPQHGDQKINANLVERIGLGMWVKSWGWGEEDMLVKAEDIAERVREIMGNDSLRLQALHIKEEARVVVGDGGSSTKTLTTLIKTWKKFQVS</sequence>
<dbReference type="Proteomes" id="UP001457282">
    <property type="component" value="Unassembled WGS sequence"/>
</dbReference>
<evidence type="ECO:0000256" key="5">
    <source>
        <dbReference type="RuleBase" id="RU362057"/>
    </source>
</evidence>
<evidence type="ECO:0000313" key="7">
    <source>
        <dbReference type="Proteomes" id="UP001457282"/>
    </source>
</evidence>
<dbReference type="CDD" id="cd03784">
    <property type="entry name" value="GT1_Gtf-like"/>
    <property type="match status" value="1"/>
</dbReference>
<keyword evidence="7" id="KW-1185">Reference proteome</keyword>
<accession>A0AAW1WNX0</accession>
<evidence type="ECO:0000256" key="1">
    <source>
        <dbReference type="ARBA" id="ARBA00009995"/>
    </source>
</evidence>
<dbReference type="SUPFAM" id="SSF53756">
    <property type="entry name" value="UDP-Glycosyltransferase/glycogen phosphorylase"/>
    <property type="match status" value="1"/>
</dbReference>
<organism evidence="6 7">
    <name type="scientific">Rubus argutus</name>
    <name type="common">Southern blackberry</name>
    <dbReference type="NCBI Taxonomy" id="59490"/>
    <lineage>
        <taxon>Eukaryota</taxon>
        <taxon>Viridiplantae</taxon>
        <taxon>Streptophyta</taxon>
        <taxon>Embryophyta</taxon>
        <taxon>Tracheophyta</taxon>
        <taxon>Spermatophyta</taxon>
        <taxon>Magnoliopsida</taxon>
        <taxon>eudicotyledons</taxon>
        <taxon>Gunneridae</taxon>
        <taxon>Pentapetalae</taxon>
        <taxon>rosids</taxon>
        <taxon>fabids</taxon>
        <taxon>Rosales</taxon>
        <taxon>Rosaceae</taxon>
        <taxon>Rosoideae</taxon>
        <taxon>Rosoideae incertae sedis</taxon>
        <taxon>Rubus</taxon>
    </lineage>
</organism>
<protein>
    <recommendedName>
        <fullName evidence="5">Glycosyltransferase</fullName>
        <ecNumber evidence="5">2.4.1.-</ecNumber>
    </recommendedName>
</protein>
<dbReference type="AlphaFoldDB" id="A0AAW1WNX0"/>
<evidence type="ECO:0000256" key="4">
    <source>
        <dbReference type="RuleBase" id="RU003718"/>
    </source>
</evidence>
<comment type="caution">
    <text evidence="6">The sequence shown here is derived from an EMBL/GenBank/DDBJ whole genome shotgun (WGS) entry which is preliminary data.</text>
</comment>
<gene>
    <name evidence="6" type="ORF">M0R45_033331</name>
</gene>
<reference evidence="6 7" key="1">
    <citation type="journal article" date="2023" name="G3 (Bethesda)">
        <title>A chromosome-length genome assembly and annotation of blackberry (Rubus argutus, cv. 'Hillquist').</title>
        <authorList>
            <person name="Bruna T."/>
            <person name="Aryal R."/>
            <person name="Dudchenko O."/>
            <person name="Sargent D.J."/>
            <person name="Mead D."/>
            <person name="Buti M."/>
            <person name="Cavallini A."/>
            <person name="Hytonen T."/>
            <person name="Andres J."/>
            <person name="Pham M."/>
            <person name="Weisz D."/>
            <person name="Mascagni F."/>
            <person name="Usai G."/>
            <person name="Natali L."/>
            <person name="Bassil N."/>
            <person name="Fernandez G.E."/>
            <person name="Lomsadze A."/>
            <person name="Armour M."/>
            <person name="Olukolu B."/>
            <person name="Poorten T."/>
            <person name="Britton C."/>
            <person name="Davik J."/>
            <person name="Ashrafi H."/>
            <person name="Aiden E.L."/>
            <person name="Borodovsky M."/>
            <person name="Worthington M."/>
        </authorList>
    </citation>
    <scope>NUCLEOTIDE SEQUENCE [LARGE SCALE GENOMIC DNA]</scope>
    <source>
        <strain evidence="6">PI 553951</strain>
    </source>
</reference>
<dbReference type="InterPro" id="IPR050481">
    <property type="entry name" value="UDP-glycosyltransf_plant"/>
</dbReference>
<dbReference type="EC" id="2.4.1.-" evidence="5"/>
<dbReference type="GO" id="GO:0035251">
    <property type="term" value="F:UDP-glucosyltransferase activity"/>
    <property type="evidence" value="ECO:0007669"/>
    <property type="project" value="InterPro"/>
</dbReference>
<comment type="similarity">
    <text evidence="1 4">Belongs to the UDP-glycosyltransferase family.</text>
</comment>
<dbReference type="Pfam" id="PF00201">
    <property type="entry name" value="UDPGT"/>
    <property type="match status" value="1"/>
</dbReference>
<dbReference type="PANTHER" id="PTHR48048">
    <property type="entry name" value="GLYCOSYLTRANSFERASE"/>
    <property type="match status" value="1"/>
</dbReference>
<evidence type="ECO:0000256" key="2">
    <source>
        <dbReference type="ARBA" id="ARBA00022676"/>
    </source>
</evidence>
<dbReference type="Gene3D" id="3.40.50.2000">
    <property type="entry name" value="Glycogen Phosphorylase B"/>
    <property type="match status" value="2"/>
</dbReference>
<name>A0AAW1WNX0_RUBAR</name>
<dbReference type="InterPro" id="IPR035595">
    <property type="entry name" value="UDP_glycos_trans_CS"/>
</dbReference>
<dbReference type="FunFam" id="3.40.50.2000:FF:000124">
    <property type="entry name" value="Glycosyltransferase"/>
    <property type="match status" value="1"/>
</dbReference>
<proteinExistence type="inferred from homology"/>
<dbReference type="PANTHER" id="PTHR48048:SF76">
    <property type="entry name" value="UDP-GLYCOSYLTRANSFERASE 708D1-LIKE"/>
    <property type="match status" value="1"/>
</dbReference>
<dbReference type="InterPro" id="IPR002213">
    <property type="entry name" value="UDP_glucos_trans"/>
</dbReference>
<keyword evidence="2 4" id="KW-0328">Glycosyltransferase</keyword>
<dbReference type="PROSITE" id="PS00375">
    <property type="entry name" value="UDPGT"/>
    <property type="match status" value="1"/>
</dbReference>
<keyword evidence="3 4" id="KW-0808">Transferase</keyword>
<dbReference type="EMBL" id="JBEDUW010000006">
    <property type="protein sequence ID" value="KAK9924990.1"/>
    <property type="molecule type" value="Genomic_DNA"/>
</dbReference>
<evidence type="ECO:0000256" key="3">
    <source>
        <dbReference type="ARBA" id="ARBA00022679"/>
    </source>
</evidence>
<evidence type="ECO:0000313" key="6">
    <source>
        <dbReference type="EMBL" id="KAK9924990.1"/>
    </source>
</evidence>